<feature type="region of interest" description="Disordered" evidence="1">
    <location>
        <begin position="189"/>
        <end position="221"/>
    </location>
</feature>
<accession>A0A0B1TPM7</accession>
<evidence type="ECO:0008006" key="4">
    <source>
        <dbReference type="Google" id="ProtNLM"/>
    </source>
</evidence>
<organism evidence="2 3">
    <name type="scientific">Oesophagostomum dentatum</name>
    <name type="common">Nodular worm</name>
    <dbReference type="NCBI Taxonomy" id="61180"/>
    <lineage>
        <taxon>Eukaryota</taxon>
        <taxon>Metazoa</taxon>
        <taxon>Ecdysozoa</taxon>
        <taxon>Nematoda</taxon>
        <taxon>Chromadorea</taxon>
        <taxon>Rhabditida</taxon>
        <taxon>Rhabditina</taxon>
        <taxon>Rhabditomorpha</taxon>
        <taxon>Strongyloidea</taxon>
        <taxon>Strongylidae</taxon>
        <taxon>Oesophagostomum</taxon>
    </lineage>
</organism>
<sequence>MYIEPGTSPKIDKKVHIPITVPSTPTAQTQRRDNRSDDQGSRFTLRRRSAVPGRLSISSQRRSSASSNLQIQRIMLVSYEFNVKVKSGGDDVIDMTVPIIVGSRPLPCPQENTDTKDPKRNNNKNSDTPAFDICKHDRPIALLDDKERTLCSKEQIQYLNKYPFYPNLSTSSKQSKKLGSVADTIRTENKVMSKFYSKPDQRTGKYGNDSSQPKSLSVEDL</sequence>
<evidence type="ECO:0000313" key="2">
    <source>
        <dbReference type="EMBL" id="KHJ98056.1"/>
    </source>
</evidence>
<feature type="region of interest" description="Disordered" evidence="1">
    <location>
        <begin position="104"/>
        <end position="131"/>
    </location>
</feature>
<evidence type="ECO:0000256" key="1">
    <source>
        <dbReference type="SAM" id="MobiDB-lite"/>
    </source>
</evidence>
<proteinExistence type="predicted"/>
<reference evidence="2 3" key="1">
    <citation type="submission" date="2014-03" db="EMBL/GenBank/DDBJ databases">
        <title>Draft genome of the hookworm Oesophagostomum dentatum.</title>
        <authorList>
            <person name="Mitreva M."/>
        </authorList>
    </citation>
    <scope>NUCLEOTIDE SEQUENCE [LARGE SCALE GENOMIC DNA]</scope>
    <source>
        <strain evidence="2 3">OD-Hann</strain>
    </source>
</reference>
<keyword evidence="3" id="KW-1185">Reference proteome</keyword>
<dbReference type="OrthoDB" id="2333384at2759"/>
<dbReference type="Proteomes" id="UP000053660">
    <property type="component" value="Unassembled WGS sequence"/>
</dbReference>
<evidence type="ECO:0000313" key="3">
    <source>
        <dbReference type="Proteomes" id="UP000053660"/>
    </source>
</evidence>
<feature type="region of interest" description="Disordered" evidence="1">
    <location>
        <begin position="1"/>
        <end position="64"/>
    </location>
</feature>
<name>A0A0B1TPM7_OESDE</name>
<feature type="compositionally biased region" description="Basic and acidic residues" evidence="1">
    <location>
        <begin position="30"/>
        <end position="40"/>
    </location>
</feature>
<protein>
    <recommendedName>
        <fullName evidence="4">Arrestin domain protein</fullName>
    </recommendedName>
</protein>
<dbReference type="AlphaFoldDB" id="A0A0B1TPM7"/>
<dbReference type="EMBL" id="KN549364">
    <property type="protein sequence ID" value="KHJ98056.1"/>
    <property type="molecule type" value="Genomic_DNA"/>
</dbReference>
<gene>
    <name evidence="2" type="ORF">OESDEN_01969</name>
</gene>
<feature type="compositionally biased region" description="Basic and acidic residues" evidence="1">
    <location>
        <begin position="189"/>
        <end position="203"/>
    </location>
</feature>
<feature type="compositionally biased region" description="Low complexity" evidence="1">
    <location>
        <begin position="54"/>
        <end position="64"/>
    </location>
</feature>